<dbReference type="Pfam" id="PF00135">
    <property type="entry name" value="COesterase"/>
    <property type="match status" value="1"/>
</dbReference>
<name>A0A8S4SJJ3_9NEOP</name>
<feature type="domain" description="Carboxylesterase type B" evidence="7">
    <location>
        <begin position="19"/>
        <end position="518"/>
    </location>
</feature>
<proteinExistence type="inferred from homology"/>
<evidence type="ECO:0000313" key="9">
    <source>
        <dbReference type="Proteomes" id="UP000838756"/>
    </source>
</evidence>
<keyword evidence="6" id="KW-0732">Signal</keyword>
<accession>A0A8S4SJJ3</accession>
<evidence type="ECO:0000256" key="4">
    <source>
        <dbReference type="ARBA" id="ARBA00023157"/>
    </source>
</evidence>
<dbReference type="InterPro" id="IPR029058">
    <property type="entry name" value="AB_hydrolase_fold"/>
</dbReference>
<dbReference type="Proteomes" id="UP000838756">
    <property type="component" value="Unassembled WGS sequence"/>
</dbReference>
<organism evidence="8 9">
    <name type="scientific">Pararge aegeria aegeria</name>
    <dbReference type="NCBI Taxonomy" id="348720"/>
    <lineage>
        <taxon>Eukaryota</taxon>
        <taxon>Metazoa</taxon>
        <taxon>Ecdysozoa</taxon>
        <taxon>Arthropoda</taxon>
        <taxon>Hexapoda</taxon>
        <taxon>Insecta</taxon>
        <taxon>Pterygota</taxon>
        <taxon>Neoptera</taxon>
        <taxon>Endopterygota</taxon>
        <taxon>Lepidoptera</taxon>
        <taxon>Glossata</taxon>
        <taxon>Ditrysia</taxon>
        <taxon>Papilionoidea</taxon>
        <taxon>Nymphalidae</taxon>
        <taxon>Satyrinae</taxon>
        <taxon>Satyrini</taxon>
        <taxon>Parargina</taxon>
        <taxon>Pararge</taxon>
    </lineage>
</organism>
<dbReference type="InterPro" id="IPR002018">
    <property type="entry name" value="CarbesteraseB"/>
</dbReference>
<dbReference type="PANTHER" id="PTHR43142:SF1">
    <property type="entry name" value="CARBOXYLIC ESTER HYDROLASE"/>
    <property type="match status" value="1"/>
</dbReference>
<reference evidence="8" key="1">
    <citation type="submission" date="2022-03" db="EMBL/GenBank/DDBJ databases">
        <authorList>
            <person name="Lindestad O."/>
        </authorList>
    </citation>
    <scope>NUCLEOTIDE SEQUENCE</scope>
</reference>
<evidence type="ECO:0000256" key="1">
    <source>
        <dbReference type="ARBA" id="ARBA00005964"/>
    </source>
</evidence>
<keyword evidence="5" id="KW-0325">Glycoprotein</keyword>
<feature type="chain" id="PRO_5035963588" description="Carboxylic ester hydrolase" evidence="6">
    <location>
        <begin position="17"/>
        <end position="557"/>
    </location>
</feature>
<dbReference type="InterPro" id="IPR019826">
    <property type="entry name" value="Carboxylesterase_B_AS"/>
</dbReference>
<dbReference type="PANTHER" id="PTHR43142">
    <property type="entry name" value="CARBOXYLIC ESTER HYDROLASE"/>
    <property type="match status" value="1"/>
</dbReference>
<keyword evidence="2" id="KW-0719">Serine esterase</keyword>
<dbReference type="AlphaFoldDB" id="A0A8S4SJJ3"/>
<dbReference type="EC" id="3.1.1.-" evidence="6"/>
<comment type="similarity">
    <text evidence="1 6">Belongs to the type-B carboxylesterase/lipase family.</text>
</comment>
<dbReference type="OrthoDB" id="19653at2759"/>
<feature type="signal peptide" evidence="6">
    <location>
        <begin position="1"/>
        <end position="16"/>
    </location>
</feature>
<evidence type="ECO:0000256" key="6">
    <source>
        <dbReference type="RuleBase" id="RU361235"/>
    </source>
</evidence>
<evidence type="ECO:0000256" key="2">
    <source>
        <dbReference type="ARBA" id="ARBA00022487"/>
    </source>
</evidence>
<gene>
    <name evidence="8" type="primary">jg27528</name>
    <name evidence="8" type="ORF">PAEG_LOCUS25900</name>
</gene>
<comment type="caution">
    <text evidence="8">The sequence shown here is derived from an EMBL/GenBank/DDBJ whole genome shotgun (WGS) entry which is preliminary data.</text>
</comment>
<keyword evidence="9" id="KW-1185">Reference proteome</keyword>
<evidence type="ECO:0000259" key="7">
    <source>
        <dbReference type="Pfam" id="PF00135"/>
    </source>
</evidence>
<evidence type="ECO:0000313" key="8">
    <source>
        <dbReference type="EMBL" id="CAH2267345.1"/>
    </source>
</evidence>
<keyword evidence="4" id="KW-1015">Disulfide bond</keyword>
<dbReference type="Gene3D" id="3.40.50.1820">
    <property type="entry name" value="alpha/beta hydrolase"/>
    <property type="match status" value="1"/>
</dbReference>
<dbReference type="SUPFAM" id="SSF53474">
    <property type="entry name" value="alpha/beta-Hydrolases"/>
    <property type="match status" value="1"/>
</dbReference>
<sequence length="557" mass="63443">MKWVVLLSLIIANIVKEPAPVVRVGSGLVRGAVSDTGRIYMYLGIPYATVDRRNRFQAPLPPPKWRGIFEARDENTRCPQRMFGPIIIGDENCLKLNVYTPVDKTHGQLLPVMVFIHGGCFYEGIGTTFLYGPDFFIEHGVIFVGINYRLNVEGFLCLGIKEAPGNAGLKDQIAALKWLKDNIEAFGGDPDNITLFGESAGAVSISYLFLAPAANGLFHRAILQSGATIAPWAIQYEPIKTASKVAKEFGYNGTDPYKIYNVLSNRTARELIAAIKYSKHRQFVMAETLFVPCVEQEIPGVEPIITQYPSDIIKSGNYTKMPIIIGYNDNEGIYFVSKTHGNEIRKVEEEVNPFDLIPNDLEFPSVAIKNDTITNILNHYLSKKKDDVIMRLVDLSSDLHIKYPAAIESGMYSRSTDQPIYYYLFKYNGYINMAKFISGFMFKEGASHGDELMYMFKPYVFPLPTRFFEMNMVKRMVTMWTNFAKYSDPTPKTSSLIPIRWRPSRSTNPIALIIDRRLTTAPLWDEDMVSFWNCTYTKYRRKMYEFKPFNNNSYGHY</sequence>
<evidence type="ECO:0000256" key="3">
    <source>
        <dbReference type="ARBA" id="ARBA00022801"/>
    </source>
</evidence>
<evidence type="ECO:0000256" key="5">
    <source>
        <dbReference type="ARBA" id="ARBA00023180"/>
    </source>
</evidence>
<dbReference type="GO" id="GO:0052689">
    <property type="term" value="F:carboxylic ester hydrolase activity"/>
    <property type="evidence" value="ECO:0007669"/>
    <property type="project" value="UniProtKB-KW"/>
</dbReference>
<dbReference type="EMBL" id="CAKXAJ010026350">
    <property type="protein sequence ID" value="CAH2267345.1"/>
    <property type="molecule type" value="Genomic_DNA"/>
</dbReference>
<protein>
    <recommendedName>
        <fullName evidence="6">Carboxylic ester hydrolase</fullName>
        <ecNumber evidence="6">3.1.1.-</ecNumber>
    </recommendedName>
</protein>
<keyword evidence="3 6" id="KW-0378">Hydrolase</keyword>
<dbReference type="PROSITE" id="PS00122">
    <property type="entry name" value="CARBOXYLESTERASE_B_1"/>
    <property type="match status" value="1"/>
</dbReference>